<feature type="domain" description="UspA" evidence="2">
    <location>
        <begin position="2"/>
        <end position="140"/>
    </location>
</feature>
<sequence>MKILLAVDGSAYTKKMLAYLTTHEEMFGSNNDLTLFTVQLPLPARARAAVGAEVANSYYAEEAEKVTAPVVKFLKRHGMEPKVVHKVGTAGEQIAKAANAGKFDLVVMGSHGHSALGNLVMGSVTTQVLAHCEVPVLLVR</sequence>
<comment type="similarity">
    <text evidence="1">Belongs to the universal stress protein A family.</text>
</comment>
<dbReference type="InterPro" id="IPR006015">
    <property type="entry name" value="Universal_stress_UspA"/>
</dbReference>
<dbReference type="PANTHER" id="PTHR46268">
    <property type="entry name" value="STRESS RESPONSE PROTEIN NHAX"/>
    <property type="match status" value="1"/>
</dbReference>
<dbReference type="SUPFAM" id="SSF52402">
    <property type="entry name" value="Adenine nucleotide alpha hydrolases-like"/>
    <property type="match status" value="1"/>
</dbReference>
<dbReference type="EMBL" id="VYGV01000015">
    <property type="protein sequence ID" value="NWF46631.1"/>
    <property type="molecule type" value="Genomic_DNA"/>
</dbReference>
<dbReference type="PANTHER" id="PTHR46268:SF6">
    <property type="entry name" value="UNIVERSAL STRESS PROTEIN UP12"/>
    <property type="match status" value="1"/>
</dbReference>
<comment type="caution">
    <text evidence="3">The sequence shown here is derived from an EMBL/GenBank/DDBJ whole genome shotgun (WGS) entry which is preliminary data.</text>
</comment>
<dbReference type="Proteomes" id="UP000545507">
    <property type="component" value="Unassembled WGS sequence"/>
</dbReference>
<dbReference type="CDD" id="cd00293">
    <property type="entry name" value="USP-like"/>
    <property type="match status" value="1"/>
</dbReference>
<dbReference type="AlphaFoldDB" id="A0A7Y8GY37"/>
<dbReference type="InterPro" id="IPR006016">
    <property type="entry name" value="UspA"/>
</dbReference>
<dbReference type="PRINTS" id="PR01438">
    <property type="entry name" value="UNVRSLSTRESS"/>
</dbReference>
<organism evidence="3 4">
    <name type="scientific">Hydrogenophaga aromaticivorans</name>
    <dbReference type="NCBI Taxonomy" id="2610898"/>
    <lineage>
        <taxon>Bacteria</taxon>
        <taxon>Pseudomonadati</taxon>
        <taxon>Pseudomonadota</taxon>
        <taxon>Betaproteobacteria</taxon>
        <taxon>Burkholderiales</taxon>
        <taxon>Comamonadaceae</taxon>
        <taxon>Hydrogenophaga</taxon>
    </lineage>
</organism>
<dbReference type="RefSeq" id="WP_177136538.1">
    <property type="nucleotide sequence ID" value="NZ_JAGPWB010000015.1"/>
</dbReference>
<gene>
    <name evidence="3" type="ORF">F3K02_15430</name>
</gene>
<keyword evidence="4" id="KW-1185">Reference proteome</keyword>
<accession>A0A7Y8GY37</accession>
<protein>
    <submittedName>
        <fullName evidence="3">Universal stress protein</fullName>
    </submittedName>
</protein>
<name>A0A7Y8GY37_9BURK</name>
<dbReference type="Pfam" id="PF00582">
    <property type="entry name" value="Usp"/>
    <property type="match status" value="1"/>
</dbReference>
<evidence type="ECO:0000256" key="1">
    <source>
        <dbReference type="ARBA" id="ARBA00008791"/>
    </source>
</evidence>
<reference evidence="3 4" key="1">
    <citation type="submission" date="2019-09" db="EMBL/GenBank/DDBJ databases">
        <title>Hydrogenophaga aromatica sp. nov., isolated from a para-xylene-degrading enrichment culture.</title>
        <authorList>
            <person name="Tancsics A."/>
            <person name="Banerjee S."/>
        </authorList>
    </citation>
    <scope>NUCLEOTIDE SEQUENCE [LARGE SCALE GENOMIC DNA]</scope>
    <source>
        <strain evidence="3 4">D2P1</strain>
    </source>
</reference>
<evidence type="ECO:0000313" key="3">
    <source>
        <dbReference type="EMBL" id="NWF46631.1"/>
    </source>
</evidence>
<dbReference type="InterPro" id="IPR014729">
    <property type="entry name" value="Rossmann-like_a/b/a_fold"/>
</dbReference>
<evidence type="ECO:0000313" key="4">
    <source>
        <dbReference type="Proteomes" id="UP000545507"/>
    </source>
</evidence>
<proteinExistence type="inferred from homology"/>
<evidence type="ECO:0000259" key="2">
    <source>
        <dbReference type="Pfam" id="PF00582"/>
    </source>
</evidence>
<dbReference type="Gene3D" id="3.40.50.620">
    <property type="entry name" value="HUPs"/>
    <property type="match status" value="1"/>
</dbReference>